<gene>
    <name evidence="1" type="ORF">CDAR_290311</name>
</gene>
<keyword evidence="2" id="KW-1185">Reference proteome</keyword>
<dbReference type="EMBL" id="BPLQ01009154">
    <property type="protein sequence ID" value="GIY42112.1"/>
    <property type="molecule type" value="Genomic_DNA"/>
</dbReference>
<sequence length="271" mass="30805">MGSLLKTDITNTFLEDVSQGILNVIKNVYLNPETPILSEMDYDPARLWISVADELLMAKRSKILSSNNLRSPDDSDSSILNYKHLPFKELDTISSHSKMSLYSWRNSCTNSSLSISQNSKSDLVHVLSSNFIIPIIHEYSANIKNINTNCKSFSNLLVESETSNENISNCLQNMLEDSSIYSISGEKYEKHICHQIDEKSYIKNPEMESIPSKSNIISEDVNLESKRNLKGDFLSSTTNAKTWKLLKIMKRFVVQFYHSLKSCISNKKTLN</sequence>
<evidence type="ECO:0000313" key="2">
    <source>
        <dbReference type="Proteomes" id="UP001054837"/>
    </source>
</evidence>
<reference evidence="1 2" key="1">
    <citation type="submission" date="2021-06" db="EMBL/GenBank/DDBJ databases">
        <title>Caerostris darwini draft genome.</title>
        <authorList>
            <person name="Kono N."/>
            <person name="Arakawa K."/>
        </authorList>
    </citation>
    <scope>NUCLEOTIDE SEQUENCE [LARGE SCALE GENOMIC DNA]</scope>
</reference>
<name>A0AAV4T9K4_9ARAC</name>
<dbReference type="AlphaFoldDB" id="A0AAV4T9K4"/>
<proteinExistence type="predicted"/>
<comment type="caution">
    <text evidence="1">The sequence shown here is derived from an EMBL/GenBank/DDBJ whole genome shotgun (WGS) entry which is preliminary data.</text>
</comment>
<accession>A0AAV4T9K4</accession>
<evidence type="ECO:0000313" key="1">
    <source>
        <dbReference type="EMBL" id="GIY42112.1"/>
    </source>
</evidence>
<protein>
    <submittedName>
        <fullName evidence="1">Uncharacterized protein</fullName>
    </submittedName>
</protein>
<dbReference type="Proteomes" id="UP001054837">
    <property type="component" value="Unassembled WGS sequence"/>
</dbReference>
<organism evidence="1 2">
    <name type="scientific">Caerostris darwini</name>
    <dbReference type="NCBI Taxonomy" id="1538125"/>
    <lineage>
        <taxon>Eukaryota</taxon>
        <taxon>Metazoa</taxon>
        <taxon>Ecdysozoa</taxon>
        <taxon>Arthropoda</taxon>
        <taxon>Chelicerata</taxon>
        <taxon>Arachnida</taxon>
        <taxon>Araneae</taxon>
        <taxon>Araneomorphae</taxon>
        <taxon>Entelegynae</taxon>
        <taxon>Araneoidea</taxon>
        <taxon>Araneidae</taxon>
        <taxon>Caerostris</taxon>
    </lineage>
</organism>